<comment type="caution">
    <text evidence="2">The sequence shown here is derived from an EMBL/GenBank/DDBJ whole genome shotgun (WGS) entry which is preliminary data.</text>
</comment>
<evidence type="ECO:0000313" key="3">
    <source>
        <dbReference type="Proteomes" id="UP000318437"/>
    </source>
</evidence>
<dbReference type="AlphaFoldDB" id="A0A5C6CM35"/>
<dbReference type="EMBL" id="SJPS01000004">
    <property type="protein sequence ID" value="TWU25983.1"/>
    <property type="molecule type" value="Genomic_DNA"/>
</dbReference>
<reference evidence="2 3" key="1">
    <citation type="submission" date="2019-02" db="EMBL/GenBank/DDBJ databases">
        <title>Deep-cultivation of Planctomycetes and their phenomic and genomic characterization uncovers novel biology.</title>
        <authorList>
            <person name="Wiegand S."/>
            <person name="Jogler M."/>
            <person name="Boedeker C."/>
            <person name="Pinto D."/>
            <person name="Vollmers J."/>
            <person name="Rivas-Marin E."/>
            <person name="Kohn T."/>
            <person name="Peeters S.H."/>
            <person name="Heuer A."/>
            <person name="Rast P."/>
            <person name="Oberbeckmann S."/>
            <person name="Bunk B."/>
            <person name="Jeske O."/>
            <person name="Meyerdierks A."/>
            <person name="Storesund J.E."/>
            <person name="Kallscheuer N."/>
            <person name="Luecker S."/>
            <person name="Lage O.M."/>
            <person name="Pohl T."/>
            <person name="Merkel B.J."/>
            <person name="Hornburger P."/>
            <person name="Mueller R.-W."/>
            <person name="Bruemmer F."/>
            <person name="Labrenz M."/>
            <person name="Spormann A.M."/>
            <person name="Op Den Camp H."/>
            <person name="Overmann J."/>
            <person name="Amann R."/>
            <person name="Jetten M.S.M."/>
            <person name="Mascher T."/>
            <person name="Medema M.H."/>
            <person name="Devos D.P."/>
            <person name="Kaster A.-K."/>
            <person name="Ovreas L."/>
            <person name="Rohde M."/>
            <person name="Galperin M.Y."/>
            <person name="Jogler C."/>
        </authorList>
    </citation>
    <scope>NUCLEOTIDE SEQUENCE [LARGE SCALE GENOMIC DNA]</scope>
    <source>
        <strain evidence="2 3">Pla144</strain>
    </source>
</reference>
<evidence type="ECO:0000313" key="2">
    <source>
        <dbReference type="EMBL" id="TWU25983.1"/>
    </source>
</evidence>
<organism evidence="2 3">
    <name type="scientific">Bythopirellula polymerisocia</name>
    <dbReference type="NCBI Taxonomy" id="2528003"/>
    <lineage>
        <taxon>Bacteria</taxon>
        <taxon>Pseudomonadati</taxon>
        <taxon>Planctomycetota</taxon>
        <taxon>Planctomycetia</taxon>
        <taxon>Pirellulales</taxon>
        <taxon>Lacipirellulaceae</taxon>
        <taxon>Bythopirellula</taxon>
    </lineage>
</organism>
<sequence>MYYLYGSKKGAEHRLVATFGSEQQLLAYVRWATLKDLGEHSGKFEQGSALASYSAWEHSTEPQTDEDASGVVHNPTPSML</sequence>
<protein>
    <submittedName>
        <fullName evidence="2">Uncharacterized protein</fullName>
    </submittedName>
</protein>
<name>A0A5C6CM35_9BACT</name>
<proteinExistence type="predicted"/>
<feature type="region of interest" description="Disordered" evidence="1">
    <location>
        <begin position="55"/>
        <end position="80"/>
    </location>
</feature>
<dbReference type="OrthoDB" id="19849at2"/>
<keyword evidence="3" id="KW-1185">Reference proteome</keyword>
<gene>
    <name evidence="2" type="ORF">Pla144_31970</name>
</gene>
<accession>A0A5C6CM35</accession>
<evidence type="ECO:0000256" key="1">
    <source>
        <dbReference type="SAM" id="MobiDB-lite"/>
    </source>
</evidence>
<dbReference type="RefSeq" id="WP_146451538.1">
    <property type="nucleotide sequence ID" value="NZ_SJPS01000004.1"/>
</dbReference>
<dbReference type="Proteomes" id="UP000318437">
    <property type="component" value="Unassembled WGS sequence"/>
</dbReference>